<feature type="compositionally biased region" description="Basic and acidic residues" evidence="1">
    <location>
        <begin position="41"/>
        <end position="58"/>
    </location>
</feature>
<evidence type="ECO:0000256" key="1">
    <source>
        <dbReference type="SAM" id="MobiDB-lite"/>
    </source>
</evidence>
<feature type="compositionally biased region" description="Basic residues" evidence="1">
    <location>
        <begin position="16"/>
        <end position="35"/>
    </location>
</feature>
<protein>
    <submittedName>
        <fullName evidence="2">Uncharacterized protein</fullName>
    </submittedName>
</protein>
<feature type="region of interest" description="Disordered" evidence="1">
    <location>
        <begin position="1"/>
        <end position="64"/>
    </location>
</feature>
<evidence type="ECO:0000313" key="3">
    <source>
        <dbReference type="Proteomes" id="UP000546917"/>
    </source>
</evidence>
<organism evidence="2 3">
    <name type="scientific">Ferroplasma acidiphilum</name>
    <dbReference type="NCBI Taxonomy" id="74969"/>
    <lineage>
        <taxon>Archaea</taxon>
        <taxon>Methanobacteriati</taxon>
        <taxon>Thermoplasmatota</taxon>
        <taxon>Thermoplasmata</taxon>
        <taxon>Thermoplasmatales</taxon>
        <taxon>Ferroplasmaceae</taxon>
        <taxon>Ferroplasma</taxon>
    </lineage>
</organism>
<reference evidence="2 3" key="1">
    <citation type="submission" date="2020-05" db="EMBL/GenBank/DDBJ databases">
        <authorList>
            <person name="Zhang R."/>
        </authorList>
    </citation>
    <scope>NUCLEOTIDE SEQUENCE [LARGE SCALE GENOMIC DNA]</scope>
    <source>
        <strain evidence="2 3">DSM 28986</strain>
    </source>
</reference>
<name>A0A7K4FRX0_9ARCH</name>
<proteinExistence type="predicted"/>
<dbReference type="EMBL" id="JABGBP010000408">
    <property type="protein sequence ID" value="NOL61029.1"/>
    <property type="molecule type" value="Genomic_DNA"/>
</dbReference>
<gene>
    <name evidence="2" type="ORF">HLB00_09375</name>
</gene>
<dbReference type="AlphaFoldDB" id="A0A7K4FRX0"/>
<accession>A0A7K4FRX0</accession>
<comment type="caution">
    <text evidence="2">The sequence shown here is derived from an EMBL/GenBank/DDBJ whole genome shotgun (WGS) entry which is preliminary data.</text>
</comment>
<dbReference type="RefSeq" id="WP_171482079.1">
    <property type="nucleotide sequence ID" value="NZ_JABGBP010000408.1"/>
</dbReference>
<evidence type="ECO:0000313" key="2">
    <source>
        <dbReference type="EMBL" id="NOL61029.1"/>
    </source>
</evidence>
<sequence>MRRIRQNRGAGSSRKNNLKAPRKKNKTDMKGRRRVGSGNDGNKEPESKQVPKGYEKPSETAPRTYITQKELRLGVGLIGLVPTFNISFLKGKKTINSNENPDNN</sequence>
<dbReference type="Proteomes" id="UP000546917">
    <property type="component" value="Unassembled WGS sequence"/>
</dbReference>